<evidence type="ECO:0008006" key="5">
    <source>
        <dbReference type="Google" id="ProtNLM"/>
    </source>
</evidence>
<name>A0A4Z0Q7D2_9BACT</name>
<gene>
    <name evidence="3" type="ORF">E5K00_09360</name>
</gene>
<comment type="caution">
    <text evidence="3">The sequence shown here is derived from an EMBL/GenBank/DDBJ whole genome shotgun (WGS) entry which is preliminary data.</text>
</comment>
<protein>
    <recommendedName>
        <fullName evidence="5">Periplasmic heavy metal sensor</fullName>
    </recommendedName>
</protein>
<reference evidence="3 4" key="1">
    <citation type="submission" date="2019-04" db="EMBL/GenBank/DDBJ databases">
        <authorList>
            <person name="Feng G."/>
            <person name="Zhang J."/>
            <person name="Zhu H."/>
        </authorList>
    </citation>
    <scope>NUCLEOTIDE SEQUENCE [LARGE SCALE GENOMIC DNA]</scope>
    <source>
        <strain evidence="3 4">JCM 31653</strain>
    </source>
</reference>
<evidence type="ECO:0000313" key="3">
    <source>
        <dbReference type="EMBL" id="TGE25376.1"/>
    </source>
</evidence>
<evidence type="ECO:0000256" key="2">
    <source>
        <dbReference type="SAM" id="SignalP"/>
    </source>
</evidence>
<dbReference type="RefSeq" id="WP_135462953.1">
    <property type="nucleotide sequence ID" value="NZ_SRLC01000001.1"/>
</dbReference>
<dbReference type="OrthoDB" id="884879at2"/>
<dbReference type="EMBL" id="SRLC01000001">
    <property type="protein sequence ID" value="TGE25376.1"/>
    <property type="molecule type" value="Genomic_DNA"/>
</dbReference>
<organism evidence="3 4">
    <name type="scientific">Hymenobacter aquaticus</name>
    <dbReference type="NCBI Taxonomy" id="1867101"/>
    <lineage>
        <taxon>Bacteria</taxon>
        <taxon>Pseudomonadati</taxon>
        <taxon>Bacteroidota</taxon>
        <taxon>Cytophagia</taxon>
        <taxon>Cytophagales</taxon>
        <taxon>Hymenobacteraceae</taxon>
        <taxon>Hymenobacter</taxon>
    </lineage>
</organism>
<keyword evidence="2" id="KW-0732">Signal</keyword>
<dbReference type="Proteomes" id="UP000297549">
    <property type="component" value="Unassembled WGS sequence"/>
</dbReference>
<evidence type="ECO:0000313" key="4">
    <source>
        <dbReference type="Proteomes" id="UP000297549"/>
    </source>
</evidence>
<keyword evidence="4" id="KW-1185">Reference proteome</keyword>
<dbReference type="AlphaFoldDB" id="A0A4Z0Q7D2"/>
<sequence>MKTFFLLLTAFSLSAGVASAQTQPAQRPGGRMAQTTPEQRAEMMTKRLTQQLSLTAEQTEKVRQLALQETQQLEAVRAKYAGANDRKGMGQELKALKAQNDTQLQQILTAEQFSKYGQLQADRQEQRKARMGNRRTAGDL</sequence>
<feature type="chain" id="PRO_5021331868" description="Periplasmic heavy metal sensor" evidence="2">
    <location>
        <begin position="21"/>
        <end position="140"/>
    </location>
</feature>
<evidence type="ECO:0000256" key="1">
    <source>
        <dbReference type="SAM" id="MobiDB-lite"/>
    </source>
</evidence>
<proteinExistence type="predicted"/>
<feature type="region of interest" description="Disordered" evidence="1">
    <location>
        <begin position="118"/>
        <end position="140"/>
    </location>
</feature>
<accession>A0A4Z0Q7D2</accession>
<feature type="signal peptide" evidence="2">
    <location>
        <begin position="1"/>
        <end position="20"/>
    </location>
</feature>